<dbReference type="Pfam" id="PF03466">
    <property type="entry name" value="LysR_substrate"/>
    <property type="match status" value="1"/>
</dbReference>
<keyword evidence="7" id="KW-1185">Reference proteome</keyword>
<evidence type="ECO:0000259" key="5">
    <source>
        <dbReference type="PROSITE" id="PS50931"/>
    </source>
</evidence>
<accession>A0A916XJ13</accession>
<dbReference type="PANTHER" id="PTHR30537:SF5">
    <property type="entry name" value="HTH-TYPE TRANSCRIPTIONAL ACTIVATOR TTDR-RELATED"/>
    <property type="match status" value="1"/>
</dbReference>
<dbReference type="InterPro" id="IPR036388">
    <property type="entry name" value="WH-like_DNA-bd_sf"/>
</dbReference>
<comment type="similarity">
    <text evidence="1">Belongs to the LysR transcriptional regulatory family.</text>
</comment>
<organism evidence="6 7">
    <name type="scientific">Chelatococcus reniformis</name>
    <dbReference type="NCBI Taxonomy" id="1494448"/>
    <lineage>
        <taxon>Bacteria</taxon>
        <taxon>Pseudomonadati</taxon>
        <taxon>Pseudomonadota</taxon>
        <taxon>Alphaproteobacteria</taxon>
        <taxon>Hyphomicrobiales</taxon>
        <taxon>Chelatococcaceae</taxon>
        <taxon>Chelatococcus</taxon>
    </lineage>
</organism>
<dbReference type="GO" id="GO:0006351">
    <property type="term" value="P:DNA-templated transcription"/>
    <property type="evidence" value="ECO:0007669"/>
    <property type="project" value="TreeGrafter"/>
</dbReference>
<dbReference type="Proteomes" id="UP000637002">
    <property type="component" value="Unassembled WGS sequence"/>
</dbReference>
<name>A0A916XJ13_9HYPH</name>
<dbReference type="Gene3D" id="1.10.10.10">
    <property type="entry name" value="Winged helix-like DNA-binding domain superfamily/Winged helix DNA-binding domain"/>
    <property type="match status" value="1"/>
</dbReference>
<dbReference type="RefSeq" id="WP_188610647.1">
    <property type="nucleotide sequence ID" value="NZ_BMGG01000006.1"/>
</dbReference>
<dbReference type="PROSITE" id="PS50931">
    <property type="entry name" value="HTH_LYSR"/>
    <property type="match status" value="1"/>
</dbReference>
<feature type="domain" description="HTH lysR-type" evidence="5">
    <location>
        <begin position="1"/>
        <end position="59"/>
    </location>
</feature>
<dbReference type="Gene3D" id="3.40.190.290">
    <property type="match status" value="1"/>
</dbReference>
<dbReference type="EMBL" id="BMGG01000006">
    <property type="protein sequence ID" value="GGC75157.1"/>
    <property type="molecule type" value="Genomic_DNA"/>
</dbReference>
<dbReference type="SUPFAM" id="SSF46785">
    <property type="entry name" value="Winged helix' DNA-binding domain"/>
    <property type="match status" value="1"/>
</dbReference>
<evidence type="ECO:0000256" key="2">
    <source>
        <dbReference type="ARBA" id="ARBA00023015"/>
    </source>
</evidence>
<keyword evidence="4" id="KW-0804">Transcription</keyword>
<proteinExistence type="inferred from homology"/>
<comment type="caution">
    <text evidence="6">The sequence shown here is derived from an EMBL/GenBank/DDBJ whole genome shotgun (WGS) entry which is preliminary data.</text>
</comment>
<dbReference type="SUPFAM" id="SSF53850">
    <property type="entry name" value="Periplasmic binding protein-like II"/>
    <property type="match status" value="1"/>
</dbReference>
<dbReference type="InterPro" id="IPR036390">
    <property type="entry name" value="WH_DNA-bd_sf"/>
</dbReference>
<dbReference type="CDD" id="cd08422">
    <property type="entry name" value="PBP2_CrgA_like"/>
    <property type="match status" value="1"/>
</dbReference>
<evidence type="ECO:0000256" key="1">
    <source>
        <dbReference type="ARBA" id="ARBA00009437"/>
    </source>
</evidence>
<reference evidence="6" key="2">
    <citation type="submission" date="2020-09" db="EMBL/GenBank/DDBJ databases">
        <authorList>
            <person name="Sun Q."/>
            <person name="Zhou Y."/>
        </authorList>
    </citation>
    <scope>NUCLEOTIDE SEQUENCE</scope>
    <source>
        <strain evidence="6">CGMCC 1.12919</strain>
    </source>
</reference>
<evidence type="ECO:0000256" key="3">
    <source>
        <dbReference type="ARBA" id="ARBA00023125"/>
    </source>
</evidence>
<dbReference type="InterPro" id="IPR000847">
    <property type="entry name" value="LysR_HTH_N"/>
</dbReference>
<evidence type="ECO:0000313" key="6">
    <source>
        <dbReference type="EMBL" id="GGC75157.1"/>
    </source>
</evidence>
<keyword evidence="3" id="KW-0238">DNA-binding</keyword>
<dbReference type="AlphaFoldDB" id="A0A916XJ13"/>
<reference evidence="6" key="1">
    <citation type="journal article" date="2014" name="Int. J. Syst. Evol. Microbiol.">
        <title>Complete genome sequence of Corynebacterium casei LMG S-19264T (=DSM 44701T), isolated from a smear-ripened cheese.</title>
        <authorList>
            <consortium name="US DOE Joint Genome Institute (JGI-PGF)"/>
            <person name="Walter F."/>
            <person name="Albersmeier A."/>
            <person name="Kalinowski J."/>
            <person name="Ruckert C."/>
        </authorList>
    </citation>
    <scope>NUCLEOTIDE SEQUENCE</scope>
    <source>
        <strain evidence="6">CGMCC 1.12919</strain>
    </source>
</reference>
<evidence type="ECO:0000313" key="7">
    <source>
        <dbReference type="Proteomes" id="UP000637002"/>
    </source>
</evidence>
<dbReference type="Pfam" id="PF00126">
    <property type="entry name" value="HTH_1"/>
    <property type="match status" value="1"/>
</dbReference>
<keyword evidence="2" id="KW-0805">Transcription regulation</keyword>
<dbReference type="PANTHER" id="PTHR30537">
    <property type="entry name" value="HTH-TYPE TRANSCRIPTIONAL REGULATOR"/>
    <property type="match status" value="1"/>
</dbReference>
<evidence type="ECO:0000256" key="4">
    <source>
        <dbReference type="ARBA" id="ARBA00023163"/>
    </source>
</evidence>
<dbReference type="GO" id="GO:0043565">
    <property type="term" value="F:sequence-specific DNA binding"/>
    <property type="evidence" value="ECO:0007669"/>
    <property type="project" value="TreeGrafter"/>
</dbReference>
<dbReference type="InterPro" id="IPR058163">
    <property type="entry name" value="LysR-type_TF_proteobact-type"/>
</dbReference>
<gene>
    <name evidence="6" type="ORF">GCM10010994_37000</name>
</gene>
<dbReference type="GO" id="GO:0003700">
    <property type="term" value="F:DNA-binding transcription factor activity"/>
    <property type="evidence" value="ECO:0007669"/>
    <property type="project" value="InterPro"/>
</dbReference>
<dbReference type="InterPro" id="IPR005119">
    <property type="entry name" value="LysR_subst-bd"/>
</dbReference>
<protein>
    <submittedName>
        <fullName evidence="6">LysR family transcriptional regulator</fullName>
    </submittedName>
</protein>
<sequence length="301" mass="32314">MDRMDDLEAFVAIVDSGNQTGAARYLGRSLQAVSRSLAALEQSVGVELVRRTTRRSQPTEAGLALYHRVKPALVEIAEAKVDAASARIEPSGLLRVSAPLAFATAFVAPAACDFMERHPQVAVELIVSDQPADLVAAGLDIAVRIRELADSSLRARHLGAVRVVVFGATPYLAAHGRPARPEDLDRHPCIVRGAGGAEETWPFVVGGRRRAVRVRGRFTVDNVASAVVAARRGLGLARAPLWQIRELVDDGILEAVLETYEAAPLPIYAVLPPSRFPAAKTRLFVDMLAAGLSRSLPTQQL</sequence>